<keyword evidence="3" id="KW-1185">Reference proteome</keyword>
<evidence type="ECO:0000256" key="1">
    <source>
        <dbReference type="SAM" id="MobiDB-lite"/>
    </source>
</evidence>
<feature type="region of interest" description="Disordered" evidence="1">
    <location>
        <begin position="1"/>
        <end position="29"/>
    </location>
</feature>
<accession>A0A6A6DAX5</accession>
<evidence type="ECO:0000313" key="2">
    <source>
        <dbReference type="EMBL" id="KAF2176255.1"/>
    </source>
</evidence>
<sequence>MSWPVSLTVESSSDWPVFPPKPPPTAGLRSRLRAPRLLRPSYKSPSVLDRPSWRGLNEFSRWGLNKFFAVGALTSFVRGICDALTLTSSHKKRFPTPSPHPSVSELVQAQGCPVVRLGRVHIGWLNKASFGPGCEPGSRTSGGFRIPVSPDGPP</sequence>
<feature type="region of interest" description="Disordered" evidence="1">
    <location>
        <begin position="135"/>
        <end position="154"/>
    </location>
</feature>
<dbReference type="EMBL" id="ML994711">
    <property type="protein sequence ID" value="KAF2176255.1"/>
    <property type="molecule type" value="Genomic_DNA"/>
</dbReference>
<proteinExistence type="predicted"/>
<name>A0A6A6DAX5_9PEZI</name>
<dbReference type="Proteomes" id="UP000800200">
    <property type="component" value="Unassembled WGS sequence"/>
</dbReference>
<evidence type="ECO:0000313" key="3">
    <source>
        <dbReference type="Proteomes" id="UP000800200"/>
    </source>
</evidence>
<protein>
    <submittedName>
        <fullName evidence="2">Uncharacterized protein</fullName>
    </submittedName>
</protein>
<reference evidence="2" key="1">
    <citation type="journal article" date="2020" name="Stud. Mycol.">
        <title>101 Dothideomycetes genomes: a test case for predicting lifestyles and emergence of pathogens.</title>
        <authorList>
            <person name="Haridas S."/>
            <person name="Albert R."/>
            <person name="Binder M."/>
            <person name="Bloem J."/>
            <person name="Labutti K."/>
            <person name="Salamov A."/>
            <person name="Andreopoulos B."/>
            <person name="Baker S."/>
            <person name="Barry K."/>
            <person name="Bills G."/>
            <person name="Bluhm B."/>
            <person name="Cannon C."/>
            <person name="Castanera R."/>
            <person name="Culley D."/>
            <person name="Daum C."/>
            <person name="Ezra D."/>
            <person name="Gonzalez J."/>
            <person name="Henrissat B."/>
            <person name="Kuo A."/>
            <person name="Liang C."/>
            <person name="Lipzen A."/>
            <person name="Lutzoni F."/>
            <person name="Magnuson J."/>
            <person name="Mondo S."/>
            <person name="Nolan M."/>
            <person name="Ohm R."/>
            <person name="Pangilinan J."/>
            <person name="Park H.-J."/>
            <person name="Ramirez L."/>
            <person name="Alfaro M."/>
            <person name="Sun H."/>
            <person name="Tritt A."/>
            <person name="Yoshinaga Y."/>
            <person name="Zwiers L.-H."/>
            <person name="Turgeon B."/>
            <person name="Goodwin S."/>
            <person name="Spatafora J."/>
            <person name="Crous P."/>
            <person name="Grigoriev I."/>
        </authorList>
    </citation>
    <scope>NUCLEOTIDE SEQUENCE</scope>
    <source>
        <strain evidence="2">CBS 207.26</strain>
    </source>
</reference>
<organism evidence="2 3">
    <name type="scientific">Zopfia rhizophila CBS 207.26</name>
    <dbReference type="NCBI Taxonomy" id="1314779"/>
    <lineage>
        <taxon>Eukaryota</taxon>
        <taxon>Fungi</taxon>
        <taxon>Dikarya</taxon>
        <taxon>Ascomycota</taxon>
        <taxon>Pezizomycotina</taxon>
        <taxon>Dothideomycetes</taxon>
        <taxon>Dothideomycetes incertae sedis</taxon>
        <taxon>Zopfiaceae</taxon>
        <taxon>Zopfia</taxon>
    </lineage>
</organism>
<gene>
    <name evidence="2" type="ORF">K469DRAFT_33141</name>
</gene>
<dbReference type="AlphaFoldDB" id="A0A6A6DAX5"/>